<name>A0ABD4YKS1_9PSED</name>
<dbReference type="InterPro" id="IPR035897">
    <property type="entry name" value="Toll_tir_struct_dom_sf"/>
</dbReference>
<evidence type="ECO:0000259" key="1">
    <source>
        <dbReference type="SMART" id="SM00382"/>
    </source>
</evidence>
<dbReference type="Gene3D" id="3.40.50.10140">
    <property type="entry name" value="Toll/interleukin-1 receptor homology (TIR) domain"/>
    <property type="match status" value="1"/>
</dbReference>
<dbReference type="InterPro" id="IPR003593">
    <property type="entry name" value="AAA+_ATPase"/>
</dbReference>
<reference evidence="2 3" key="1">
    <citation type="submission" date="2022-09" db="EMBL/GenBank/DDBJ databases">
        <title>Intensive care unit water sources are persistently colonized with multi-drug resistant bacteria and are the site of extensive horizontal gene transfer of antibiotic resistance genes.</title>
        <authorList>
            <person name="Diorio-Toth L."/>
        </authorList>
    </citation>
    <scope>NUCLEOTIDE SEQUENCE [LARGE SCALE GENOMIC DNA]</scope>
    <source>
        <strain evidence="2 3">GD03901</strain>
    </source>
</reference>
<gene>
    <name evidence="2" type="ORF">N5C70_21935</name>
</gene>
<evidence type="ECO:0000313" key="2">
    <source>
        <dbReference type="EMBL" id="MDH0759350.1"/>
    </source>
</evidence>
<evidence type="ECO:0000313" key="3">
    <source>
        <dbReference type="Proteomes" id="UP001160152"/>
    </source>
</evidence>
<feature type="domain" description="AAA+ ATPase" evidence="1">
    <location>
        <begin position="36"/>
        <end position="252"/>
    </location>
</feature>
<sequence length="508" mass="57120">MAPYRISEIFNESDLPGLTFVKPREFGDMVGSLVTEGKHITLSGPSGCGKTTLAKKALDKAQFGPSNTLWVSGRDHTAATSVVELFSTILSCNQSEVEIIGKLAAAGIVVVDDFHHLREGLRKEIGYKLKRWNELGIRFFIIGIASSNKKMLDIDPELGIRNDVYEIKRQPDSFIEQIIALGETYLNIKFAEKVRAEYIQAASGIPSAIQVICRVVCIRSSILETHAGDTPLDIELEMEGVKDGVLRIYRGKYHNRLIGLCKGKQQARSVHNTYFDIIRVIGLIGKSEVQFQEIQQRLLAEIEDAKERAKKTTSFHNCLKYLPSVIEERGLDDAIYLNKDSESITIEDPSFGLYLSLANLDEIGQSIRLRRSGYPWDVAVSFAGEDRDIVENLKSILNESGYTVFYDFDVQHQLWGIDLRTKLADVYANDAQYMLIFLSSHYPEKDWTNFEFEIGKAARSKRTETYLLPVLIDDVAVVGLSSNVGHIDLRRCSVEQLALSLIEKIENN</sequence>
<comment type="caution">
    <text evidence="2">The sequence shown here is derived from an EMBL/GenBank/DDBJ whole genome shotgun (WGS) entry which is preliminary data.</text>
</comment>
<dbReference type="SUPFAM" id="SSF52200">
    <property type="entry name" value="Toll/Interleukin receptor TIR domain"/>
    <property type="match status" value="1"/>
</dbReference>
<dbReference type="Gene3D" id="3.40.50.300">
    <property type="entry name" value="P-loop containing nucleotide triphosphate hydrolases"/>
    <property type="match status" value="1"/>
</dbReference>
<protein>
    <submittedName>
        <fullName evidence="2">TIR domain-containing protein</fullName>
    </submittedName>
</protein>
<dbReference type="Proteomes" id="UP001160152">
    <property type="component" value="Unassembled WGS sequence"/>
</dbReference>
<organism evidence="2 3">
    <name type="scientific">Pseudomonas juntendi</name>
    <dbReference type="NCBI Taxonomy" id="2666183"/>
    <lineage>
        <taxon>Bacteria</taxon>
        <taxon>Pseudomonadati</taxon>
        <taxon>Pseudomonadota</taxon>
        <taxon>Gammaproteobacteria</taxon>
        <taxon>Pseudomonadales</taxon>
        <taxon>Pseudomonadaceae</taxon>
        <taxon>Pseudomonas</taxon>
    </lineage>
</organism>
<dbReference type="EMBL" id="JAOCBV010000001">
    <property type="protein sequence ID" value="MDH0759350.1"/>
    <property type="molecule type" value="Genomic_DNA"/>
</dbReference>
<dbReference type="RefSeq" id="WP_280070253.1">
    <property type="nucleotide sequence ID" value="NZ_JAOCBV010000001.1"/>
</dbReference>
<dbReference type="Pfam" id="PF13676">
    <property type="entry name" value="TIR_2"/>
    <property type="match status" value="1"/>
</dbReference>
<dbReference type="CDD" id="cd00009">
    <property type="entry name" value="AAA"/>
    <property type="match status" value="1"/>
</dbReference>
<dbReference type="InterPro" id="IPR027417">
    <property type="entry name" value="P-loop_NTPase"/>
</dbReference>
<dbReference type="SMART" id="SM00382">
    <property type="entry name" value="AAA"/>
    <property type="match status" value="1"/>
</dbReference>
<dbReference type="AlphaFoldDB" id="A0ABD4YKS1"/>
<proteinExistence type="predicted"/>
<accession>A0ABD4YKS1</accession>
<dbReference type="SUPFAM" id="SSF52540">
    <property type="entry name" value="P-loop containing nucleoside triphosphate hydrolases"/>
    <property type="match status" value="1"/>
</dbReference>
<dbReference type="InterPro" id="IPR000157">
    <property type="entry name" value="TIR_dom"/>
</dbReference>